<dbReference type="InterPro" id="IPR015424">
    <property type="entry name" value="PyrdxlP-dep_Trfase"/>
</dbReference>
<evidence type="ECO:0000313" key="3">
    <source>
        <dbReference type="EMBL" id="KAK0411548.1"/>
    </source>
</evidence>
<protein>
    <recommendedName>
        <fullName evidence="2">Aminotransferase class I/classII large domain-containing protein</fullName>
    </recommendedName>
</protein>
<dbReference type="Pfam" id="PF00155">
    <property type="entry name" value="Aminotran_1_2"/>
    <property type="match status" value="1"/>
</dbReference>
<name>A0AA39HT32_9BILA</name>
<gene>
    <name evidence="3" type="ORF">QR680_005707</name>
</gene>
<dbReference type="InterPro" id="IPR015422">
    <property type="entry name" value="PyrdxlP-dep_Trfase_small"/>
</dbReference>
<dbReference type="InterPro" id="IPR050478">
    <property type="entry name" value="Ethylene_sulfur-biosynth"/>
</dbReference>
<dbReference type="GO" id="GO:0006520">
    <property type="term" value="P:amino acid metabolic process"/>
    <property type="evidence" value="ECO:0007669"/>
    <property type="project" value="TreeGrafter"/>
</dbReference>
<keyword evidence="4" id="KW-1185">Reference proteome</keyword>
<comment type="caution">
    <text evidence="3">The sequence shown here is derived from an EMBL/GenBank/DDBJ whole genome shotgun (WGS) entry which is preliminary data.</text>
</comment>
<dbReference type="EMBL" id="JAUCMV010000003">
    <property type="protein sequence ID" value="KAK0411548.1"/>
    <property type="molecule type" value="Genomic_DNA"/>
</dbReference>
<evidence type="ECO:0000256" key="1">
    <source>
        <dbReference type="ARBA" id="ARBA00022898"/>
    </source>
</evidence>
<dbReference type="Proteomes" id="UP001175271">
    <property type="component" value="Unassembled WGS sequence"/>
</dbReference>
<evidence type="ECO:0000313" key="4">
    <source>
        <dbReference type="Proteomes" id="UP001175271"/>
    </source>
</evidence>
<dbReference type="GO" id="GO:0008483">
    <property type="term" value="F:transaminase activity"/>
    <property type="evidence" value="ECO:0007669"/>
    <property type="project" value="TreeGrafter"/>
</dbReference>
<dbReference type="InterPro" id="IPR004839">
    <property type="entry name" value="Aminotransferase_I/II_large"/>
</dbReference>
<keyword evidence="1" id="KW-0663">Pyridoxal phosphate</keyword>
<dbReference type="GO" id="GO:0030170">
    <property type="term" value="F:pyridoxal phosphate binding"/>
    <property type="evidence" value="ECO:0007669"/>
    <property type="project" value="InterPro"/>
</dbReference>
<dbReference type="InterPro" id="IPR015421">
    <property type="entry name" value="PyrdxlP-dep_Trfase_major"/>
</dbReference>
<dbReference type="SUPFAM" id="SSF53383">
    <property type="entry name" value="PLP-dependent transferases"/>
    <property type="match status" value="1"/>
</dbReference>
<proteinExistence type="predicted"/>
<dbReference type="Gene3D" id="3.90.1150.10">
    <property type="entry name" value="Aspartate Aminotransferase, domain 1"/>
    <property type="match status" value="1"/>
</dbReference>
<dbReference type="CDD" id="cd00609">
    <property type="entry name" value="AAT_like"/>
    <property type="match status" value="1"/>
</dbReference>
<sequence>MPLNRDDCVSVKTRSAHSSCICARIVAIHPVVIVEDEAGRCELDALPSDSVAEVGDLCYFFVKCGVEPLHCRRLTVIPPELFPVTQYQLALFRRSTANGLVSTPGSQANIRFVEAMDPQHNHGSFIPTSSARISDRAMRGLSIPGGSERRNELYAENPFHKENNPQGFVKLCSADNKLCRELYSEKWDSVDFRKFNEEKLMGYPRLPGEKETQTTVAGFIDRFVRKDLPPINPDHLVLTSGLTSAFDALGHVLLNPGEVILSPAPFYYRFPNDFGDRSLASVEAVDCINEETGTVELDVDRFQSAYERLLETGRRAKVVILTNPRNPDGGYHSLEEIKPIAEWAFRHNMFVIFNEIYLLSIYNEDKESPFQSVHCIFSDLDSERFIWLWGTAKDLCIPGLRFGVVYTENADIRAALTKIAMFQVPNALTQFVVRRMLSDYEWYEKTFRPENEKRLQKCSSFVVEYLTAIGVRCMPVRAGFFIFADFAQFLDEPTFEAEERLNRRFEAQRVLIVPGNTCKASKPGWFRIVFTLRDMDELALGLERICKALEIQPPALDGDFRIFIEGKTDGVSNGL</sequence>
<dbReference type="AlphaFoldDB" id="A0AA39HT32"/>
<feature type="domain" description="Aminotransferase class I/classII large" evidence="2">
    <location>
        <begin position="197"/>
        <end position="540"/>
    </location>
</feature>
<dbReference type="PANTHER" id="PTHR43795:SF39">
    <property type="entry name" value="AMINOTRANSFERASE CLASS I_CLASSII DOMAIN-CONTAINING PROTEIN"/>
    <property type="match status" value="1"/>
</dbReference>
<dbReference type="Gene3D" id="3.40.640.10">
    <property type="entry name" value="Type I PLP-dependent aspartate aminotransferase-like (Major domain)"/>
    <property type="match status" value="1"/>
</dbReference>
<evidence type="ECO:0000259" key="2">
    <source>
        <dbReference type="Pfam" id="PF00155"/>
    </source>
</evidence>
<accession>A0AA39HT32</accession>
<dbReference type="PRINTS" id="PR00753">
    <property type="entry name" value="ACCSYNTHASE"/>
</dbReference>
<dbReference type="PANTHER" id="PTHR43795">
    <property type="entry name" value="BIFUNCTIONAL ASPARTATE AMINOTRANSFERASE AND GLUTAMATE/ASPARTATE-PREPHENATE AMINOTRANSFERASE-RELATED"/>
    <property type="match status" value="1"/>
</dbReference>
<reference evidence="3" key="1">
    <citation type="submission" date="2023-06" db="EMBL/GenBank/DDBJ databases">
        <title>Genomic analysis of the entomopathogenic nematode Steinernema hermaphroditum.</title>
        <authorList>
            <person name="Schwarz E.M."/>
            <person name="Heppert J.K."/>
            <person name="Baniya A."/>
            <person name="Schwartz H.T."/>
            <person name="Tan C.-H."/>
            <person name="Antoshechkin I."/>
            <person name="Sternberg P.W."/>
            <person name="Goodrich-Blair H."/>
            <person name="Dillman A.R."/>
        </authorList>
    </citation>
    <scope>NUCLEOTIDE SEQUENCE</scope>
    <source>
        <strain evidence="3">PS9179</strain>
        <tissue evidence="3">Whole animal</tissue>
    </source>
</reference>
<organism evidence="3 4">
    <name type="scientific">Steinernema hermaphroditum</name>
    <dbReference type="NCBI Taxonomy" id="289476"/>
    <lineage>
        <taxon>Eukaryota</taxon>
        <taxon>Metazoa</taxon>
        <taxon>Ecdysozoa</taxon>
        <taxon>Nematoda</taxon>
        <taxon>Chromadorea</taxon>
        <taxon>Rhabditida</taxon>
        <taxon>Tylenchina</taxon>
        <taxon>Panagrolaimomorpha</taxon>
        <taxon>Strongyloidoidea</taxon>
        <taxon>Steinernematidae</taxon>
        <taxon>Steinernema</taxon>
    </lineage>
</organism>